<evidence type="ECO:0000259" key="5">
    <source>
        <dbReference type="PROSITE" id="PS50931"/>
    </source>
</evidence>
<dbReference type="InterPro" id="IPR036388">
    <property type="entry name" value="WH-like_DNA-bd_sf"/>
</dbReference>
<accession>A0A6N7S9H9</accession>
<evidence type="ECO:0000313" key="7">
    <source>
        <dbReference type="EMBL" id="MSC34032.1"/>
    </source>
</evidence>
<dbReference type="InterPro" id="IPR036390">
    <property type="entry name" value="WH_DNA-bd_sf"/>
</dbReference>
<evidence type="ECO:0000256" key="1">
    <source>
        <dbReference type="ARBA" id="ARBA00009437"/>
    </source>
</evidence>
<dbReference type="GO" id="GO:0003700">
    <property type="term" value="F:DNA-binding transcription factor activity"/>
    <property type="evidence" value="ECO:0007669"/>
    <property type="project" value="InterPro"/>
</dbReference>
<evidence type="ECO:0000313" key="9">
    <source>
        <dbReference type="Proteomes" id="UP000480929"/>
    </source>
</evidence>
<evidence type="ECO:0000256" key="4">
    <source>
        <dbReference type="ARBA" id="ARBA00023163"/>
    </source>
</evidence>
<evidence type="ECO:0000313" key="6">
    <source>
        <dbReference type="EMBL" id="MSA90302.1"/>
    </source>
</evidence>
<organism evidence="6 8">
    <name type="scientific">Holdemania massiliensis</name>
    <dbReference type="NCBI Taxonomy" id="1468449"/>
    <lineage>
        <taxon>Bacteria</taxon>
        <taxon>Bacillati</taxon>
        <taxon>Bacillota</taxon>
        <taxon>Erysipelotrichia</taxon>
        <taxon>Erysipelotrichales</taxon>
        <taxon>Erysipelotrichaceae</taxon>
        <taxon>Holdemania</taxon>
    </lineage>
</organism>
<dbReference type="InterPro" id="IPR005119">
    <property type="entry name" value="LysR_subst-bd"/>
</dbReference>
<feature type="domain" description="HTH lysR-type" evidence="5">
    <location>
        <begin position="1"/>
        <end position="58"/>
    </location>
</feature>
<keyword evidence="9" id="KW-1185">Reference proteome</keyword>
<dbReference type="OrthoDB" id="119203at2"/>
<dbReference type="PROSITE" id="PS50931">
    <property type="entry name" value="HTH_LYSR"/>
    <property type="match status" value="1"/>
</dbReference>
<dbReference type="Pfam" id="PF00126">
    <property type="entry name" value="HTH_1"/>
    <property type="match status" value="1"/>
</dbReference>
<proteinExistence type="inferred from homology"/>
<dbReference type="EMBL" id="WKPI01000025">
    <property type="protein sequence ID" value="MSC34032.1"/>
    <property type="molecule type" value="Genomic_DNA"/>
</dbReference>
<keyword evidence="2" id="KW-0805">Transcription regulation</keyword>
<comment type="caution">
    <text evidence="6">The sequence shown here is derived from an EMBL/GenBank/DDBJ whole genome shotgun (WGS) entry which is preliminary data.</text>
</comment>
<protein>
    <submittedName>
        <fullName evidence="6">LysR family transcriptional regulator</fullName>
    </submittedName>
</protein>
<dbReference type="RefSeq" id="WP_154239523.1">
    <property type="nucleotide sequence ID" value="NZ_WKPK01000025.1"/>
</dbReference>
<sequence>MNINELKYFIKVAEAKSLSKAANELFISYQGLSKSLKNLEIELGCPLFEKNRFAAKLTEYGEELYRSAKLIVGEWENLQLSLGQIQRRKNKLFHIGIAMGVDIPFPDFHRRLDQFLTNHGDVIMIDAWDSYCEEKLESGELDIAVTFGPVDEQHFDSTRLLQGSLAAIVDDHHPLAERDTLSIADLQGQKIITVNRYFRNYDILMQACLAQGFKPDIVLNTVNLTATLIACQDKNTIGISNNLSYFKKTVVGYRIIPVAGPNTTCQINLLIHSKQRKNKEILRLKQELMRCLFVDSESLAKELR</sequence>
<dbReference type="SUPFAM" id="SSF46785">
    <property type="entry name" value="Winged helix' DNA-binding domain"/>
    <property type="match status" value="1"/>
</dbReference>
<dbReference type="SUPFAM" id="SSF53850">
    <property type="entry name" value="Periplasmic binding protein-like II"/>
    <property type="match status" value="1"/>
</dbReference>
<dbReference type="Proteomes" id="UP000433575">
    <property type="component" value="Unassembled WGS sequence"/>
</dbReference>
<dbReference type="EMBL" id="WKPJ01000023">
    <property type="protein sequence ID" value="MSA90302.1"/>
    <property type="molecule type" value="Genomic_DNA"/>
</dbReference>
<dbReference type="PANTHER" id="PTHR30346">
    <property type="entry name" value="TRANSCRIPTIONAL DUAL REGULATOR HCAR-RELATED"/>
    <property type="match status" value="1"/>
</dbReference>
<dbReference type="GO" id="GO:0032993">
    <property type="term" value="C:protein-DNA complex"/>
    <property type="evidence" value="ECO:0007669"/>
    <property type="project" value="TreeGrafter"/>
</dbReference>
<evidence type="ECO:0000313" key="8">
    <source>
        <dbReference type="Proteomes" id="UP000433575"/>
    </source>
</evidence>
<dbReference type="Proteomes" id="UP000480929">
    <property type="component" value="Unassembled WGS sequence"/>
</dbReference>
<reference evidence="8 9" key="1">
    <citation type="journal article" date="2019" name="Nat. Med.">
        <title>A library of human gut bacterial isolates paired with longitudinal multiomics data enables mechanistic microbiome research.</title>
        <authorList>
            <person name="Poyet M."/>
            <person name="Groussin M."/>
            <person name="Gibbons S.M."/>
            <person name="Avila-Pacheco J."/>
            <person name="Jiang X."/>
            <person name="Kearney S.M."/>
            <person name="Perrotta A.R."/>
            <person name="Berdy B."/>
            <person name="Zhao S."/>
            <person name="Lieberman T.D."/>
            <person name="Swanson P.K."/>
            <person name="Smith M."/>
            <person name="Roesemann S."/>
            <person name="Alexander J.E."/>
            <person name="Rich S.A."/>
            <person name="Livny J."/>
            <person name="Vlamakis H."/>
            <person name="Clish C."/>
            <person name="Bullock K."/>
            <person name="Deik A."/>
            <person name="Scott J."/>
            <person name="Pierce K.A."/>
            <person name="Xavier R.J."/>
            <person name="Alm E.J."/>
        </authorList>
    </citation>
    <scope>NUCLEOTIDE SEQUENCE [LARGE SCALE GENOMIC DNA]</scope>
    <source>
        <strain evidence="6 8">BIOML-A4</strain>
        <strain evidence="7 9">BIOML-A5</strain>
    </source>
</reference>
<dbReference type="GO" id="GO:0003677">
    <property type="term" value="F:DNA binding"/>
    <property type="evidence" value="ECO:0007669"/>
    <property type="project" value="UniProtKB-KW"/>
</dbReference>
<evidence type="ECO:0000256" key="2">
    <source>
        <dbReference type="ARBA" id="ARBA00023015"/>
    </source>
</evidence>
<dbReference type="Gene3D" id="1.10.10.10">
    <property type="entry name" value="Winged helix-like DNA-binding domain superfamily/Winged helix DNA-binding domain"/>
    <property type="match status" value="1"/>
</dbReference>
<name>A0A6N7S9H9_9FIRM</name>
<dbReference type="Gene3D" id="3.40.190.290">
    <property type="match status" value="1"/>
</dbReference>
<comment type="similarity">
    <text evidence="1">Belongs to the LysR transcriptional regulatory family.</text>
</comment>
<dbReference type="Pfam" id="PF03466">
    <property type="entry name" value="LysR_substrate"/>
    <property type="match status" value="1"/>
</dbReference>
<gene>
    <name evidence="7" type="ORF">GKD88_12965</name>
    <name evidence="6" type="ORF">GKE08_13295</name>
</gene>
<dbReference type="InterPro" id="IPR000847">
    <property type="entry name" value="LysR_HTH_N"/>
</dbReference>
<dbReference type="AlphaFoldDB" id="A0A6N7S9H9"/>
<dbReference type="PANTHER" id="PTHR30346:SF28">
    <property type="entry name" value="HTH-TYPE TRANSCRIPTIONAL REGULATOR CYNR"/>
    <property type="match status" value="1"/>
</dbReference>
<keyword evidence="3" id="KW-0238">DNA-binding</keyword>
<evidence type="ECO:0000256" key="3">
    <source>
        <dbReference type="ARBA" id="ARBA00023125"/>
    </source>
</evidence>
<keyword evidence="4" id="KW-0804">Transcription</keyword>
<dbReference type="CDD" id="cd05466">
    <property type="entry name" value="PBP2_LTTR_substrate"/>
    <property type="match status" value="1"/>
</dbReference>